<protein>
    <submittedName>
        <fullName evidence="1">DUF1501 domain-containing protein</fullName>
    </submittedName>
</protein>
<organism evidence="1 2">
    <name type="scientific">Gimesia benthica</name>
    <dbReference type="NCBI Taxonomy" id="2608982"/>
    <lineage>
        <taxon>Bacteria</taxon>
        <taxon>Pseudomonadati</taxon>
        <taxon>Planctomycetota</taxon>
        <taxon>Planctomycetia</taxon>
        <taxon>Planctomycetales</taxon>
        <taxon>Planctomycetaceae</taxon>
        <taxon>Gimesia</taxon>
    </lineage>
</organism>
<evidence type="ECO:0000313" key="1">
    <source>
        <dbReference type="EMBL" id="QGQ24485.1"/>
    </source>
</evidence>
<dbReference type="RefSeq" id="WP_155365286.1">
    <property type="nucleotide sequence ID" value="NZ_CP043930.1"/>
</dbReference>
<dbReference type="SUPFAM" id="SSF53649">
    <property type="entry name" value="Alkaline phosphatase-like"/>
    <property type="match status" value="1"/>
</dbReference>
<evidence type="ECO:0000313" key="2">
    <source>
        <dbReference type="Proteomes" id="UP000427281"/>
    </source>
</evidence>
<dbReference type="PANTHER" id="PTHR43737">
    <property type="entry name" value="BLL7424 PROTEIN"/>
    <property type="match status" value="1"/>
</dbReference>
<dbReference type="AlphaFoldDB" id="A0A6I6AGW2"/>
<dbReference type="InterPro" id="IPR010869">
    <property type="entry name" value="DUF1501"/>
</dbReference>
<dbReference type="PANTHER" id="PTHR43737:SF1">
    <property type="entry name" value="DUF1501 DOMAIN-CONTAINING PROTEIN"/>
    <property type="match status" value="1"/>
</dbReference>
<accession>A0A6I6AGW2</accession>
<keyword evidence="2" id="KW-1185">Reference proteome</keyword>
<proteinExistence type="predicted"/>
<dbReference type="KEGG" id="gim:F1728_18095"/>
<dbReference type="Gene3D" id="3.40.720.10">
    <property type="entry name" value="Alkaline Phosphatase, subunit A"/>
    <property type="match status" value="1"/>
</dbReference>
<reference evidence="1 2" key="1">
    <citation type="submission" date="2019-09" db="EMBL/GenBank/DDBJ databases">
        <title>Gimesia benthica sp. nov., a novel bacterium isolated from deep-sea water of the Northwest Indian Ocean.</title>
        <authorList>
            <person name="Dai X."/>
        </authorList>
    </citation>
    <scope>NUCLEOTIDE SEQUENCE [LARGE SCALE GENOMIC DNA]</scope>
    <source>
        <strain evidence="1 2">E7</strain>
    </source>
</reference>
<sequence>MNQIQHHAHPIARRWFLQQCGVGVGAIATAQLLQESGDLLANSTSAPQDPLAPREPHHSPKAKNIIFLFMGGGPSHLELFDDKPVLSKFDGKLPPEELLKGYRAAFINPNSKFLGPKFKFKKHGECGAELSEILPHLADVVDDIAIVKSMKTDAFNHAPAQIQALTGSQLFGKPSLGAWTLYGLGSESKNLPGFVVFSSGNKGPSGGSSCWGSGFLPTTHQGVMFRGGQEPVLYLKNPPGVSSELQRDSLDTLKALNQRHLEQVGDPEIATRINSFEMAYRMQASAPDVMDLSQETKSTLELYGAEPGQTSFANNCLLARRLVERGVRCVQLFHESWDQHGGLVGGLKSNCAATDQASAALIKDLKQRGLLEDTLVVWGGEFGRTPMVQGGNDGRDHHPNAFTMWLAGGGIKGGTTIGRSDDFGFNVIEDEVPVYDLHATILHLLGLDPHQLSFRFQGLDQKLIGVNPAKLVTKILA</sequence>
<gene>
    <name evidence="1" type="ORF">F1728_18095</name>
</gene>
<dbReference type="InterPro" id="IPR017850">
    <property type="entry name" value="Alkaline_phosphatase_core_sf"/>
</dbReference>
<dbReference type="Proteomes" id="UP000427281">
    <property type="component" value="Chromosome"/>
</dbReference>
<name>A0A6I6AGW2_9PLAN</name>
<dbReference type="Pfam" id="PF07394">
    <property type="entry name" value="DUF1501"/>
    <property type="match status" value="1"/>
</dbReference>
<dbReference type="EMBL" id="CP043930">
    <property type="protein sequence ID" value="QGQ24485.1"/>
    <property type="molecule type" value="Genomic_DNA"/>
</dbReference>